<dbReference type="Pfam" id="PF03133">
    <property type="entry name" value="TTL"/>
    <property type="match status" value="1"/>
</dbReference>
<feature type="region of interest" description="Disordered" evidence="7">
    <location>
        <begin position="480"/>
        <end position="502"/>
    </location>
</feature>
<comment type="similarity">
    <text evidence="1">Belongs to the tubulin--tyrosine ligase family.</text>
</comment>
<dbReference type="InterPro" id="IPR004344">
    <property type="entry name" value="TTL/TTLL_fam"/>
</dbReference>
<dbReference type="GO" id="GO:0070740">
    <property type="term" value="F:tubulin-glutamic acid ligase activity"/>
    <property type="evidence" value="ECO:0007669"/>
    <property type="project" value="TreeGrafter"/>
</dbReference>
<dbReference type="GO" id="GO:0005874">
    <property type="term" value="C:microtubule"/>
    <property type="evidence" value="ECO:0007669"/>
    <property type="project" value="UniProtKB-KW"/>
</dbReference>
<evidence type="ECO:0000256" key="1">
    <source>
        <dbReference type="ARBA" id="ARBA00006820"/>
    </source>
</evidence>
<evidence type="ECO:0000256" key="2">
    <source>
        <dbReference type="ARBA" id="ARBA00022598"/>
    </source>
</evidence>
<evidence type="ECO:0000313" key="9">
    <source>
        <dbReference type="Proteomes" id="UP000472265"/>
    </source>
</evidence>
<dbReference type="Proteomes" id="UP000472265">
    <property type="component" value="Chromosome 11"/>
</dbReference>
<keyword evidence="3" id="KW-0493">Microtubule</keyword>
<dbReference type="FunFam" id="3.30.470.20:FF:000009">
    <property type="entry name" value="tubulin polyglutamylase TTLL5 isoform X1"/>
    <property type="match status" value="1"/>
</dbReference>
<dbReference type="PANTHER" id="PTHR12241">
    <property type="entry name" value="TUBULIN POLYGLUTAMYLASE"/>
    <property type="match status" value="1"/>
</dbReference>
<evidence type="ECO:0000313" key="8">
    <source>
        <dbReference type="Ensembl" id="ENSSAUP00010065703.1"/>
    </source>
</evidence>
<dbReference type="Gene3D" id="3.30.470.20">
    <property type="entry name" value="ATP-grasp fold, B domain"/>
    <property type="match status" value="1"/>
</dbReference>
<reference evidence="8" key="3">
    <citation type="submission" date="2025-09" db="UniProtKB">
        <authorList>
            <consortium name="Ensembl"/>
        </authorList>
    </citation>
    <scope>IDENTIFICATION</scope>
</reference>
<dbReference type="AlphaFoldDB" id="A0A671YS82"/>
<dbReference type="GO" id="GO:0015631">
    <property type="term" value="F:tubulin binding"/>
    <property type="evidence" value="ECO:0007669"/>
    <property type="project" value="TreeGrafter"/>
</dbReference>
<keyword evidence="2" id="KW-0436">Ligase</keyword>
<reference evidence="8" key="2">
    <citation type="submission" date="2025-08" db="UniProtKB">
        <authorList>
            <consortium name="Ensembl"/>
        </authorList>
    </citation>
    <scope>IDENTIFICATION</scope>
</reference>
<protein>
    <submittedName>
        <fullName evidence="8">Tubulin tyrosine ligase-like family, member 7</fullName>
    </submittedName>
</protein>
<sequence length="830" mass="95707">MMNKIQCECFSTVRIAINEMDFIKTRDEDETANLIWNDSAVQHEKIAELRNYQRINHFPGMGEICRKDCLARNMSKMIKCQPQEYSFIPKTWIFPAEYTQFQNYVKELRRKRKQKTFIVKPANGAMGHGISLIRNCEKLPAQEHFIVQEYLDKPFLMEGYKFDLRIYILVTSCDPLRIFLYNDGLVRMGTEKYHAPSEANLSQLYMHLTNYSVNKHNENFERDETVDKGSKRSISWFTEFLRTNDYDVAKFWGDVSELVVKTLIVAEPHVLHAYRMCRPGQPPGSDSVCFEVLGFDIILDRKLKPWLLEINRAPSFGTDQKIDYDVKKGVLLNALKLLNIRASDKKRNLAQQKAEAQRRLYGHGSMKKLSAASSDWEKQRQTLERRREELKERLAQVRKQISREEHEKQHLGNYRRIYPPDDKLLLEKYESLLSAAFQTFLAGRAASLQKEMNNPLKRMKEEDILDLLEQCELDDEKLMGKSSRQRGPKVGESQRGVEGWGNQERGVSVSPLPLSFNLFLFFSTGRIHWKPPIKSLKTSPAPSASPTLSGPIRRSISCPRSISSLSSPSEVRALSSRPFPAVPMATPLVRPSSATLRSHSLSRSGSAHRVPHSNSLGTIHSHIVRCSIQAPLFIIQSVLYKTKEQEAELVRQTLAALTAMRIRFPGKTEEEADSVLDEILDNWKYHKSKVASYWLVKLDSTKQRKVLDIVRTNVRSALQRIWREPDVDSLHLYRLFNRVFNRLLWSHGQGLWNCFSNTGSSWETIFGKSSEVVSPQELQCCRRLVQLCRDCLLVVYKFVSESRGSLTGLSPEWDDTRFQETTGVYWEVPG</sequence>
<dbReference type="Ensembl" id="ENSSAUT00010068819.1">
    <property type="protein sequence ID" value="ENSSAUP00010065703.1"/>
    <property type="gene ID" value="ENSSAUG00010026265.1"/>
</dbReference>
<keyword evidence="5" id="KW-0067">ATP-binding</keyword>
<evidence type="ECO:0000256" key="3">
    <source>
        <dbReference type="ARBA" id="ARBA00022701"/>
    </source>
</evidence>
<proteinExistence type="inferred from homology"/>
<dbReference type="GO" id="GO:0005524">
    <property type="term" value="F:ATP binding"/>
    <property type="evidence" value="ECO:0007669"/>
    <property type="project" value="UniProtKB-KW"/>
</dbReference>
<dbReference type="GO" id="GO:0036064">
    <property type="term" value="C:ciliary basal body"/>
    <property type="evidence" value="ECO:0007669"/>
    <property type="project" value="TreeGrafter"/>
</dbReference>
<evidence type="ECO:0000256" key="4">
    <source>
        <dbReference type="ARBA" id="ARBA00022741"/>
    </source>
</evidence>
<evidence type="ECO:0000256" key="5">
    <source>
        <dbReference type="ARBA" id="ARBA00022840"/>
    </source>
</evidence>
<accession>A0A671YS82</accession>
<name>A0A671YS82_SPAAU</name>
<keyword evidence="4" id="KW-0547">Nucleotide-binding</keyword>
<dbReference type="PROSITE" id="PS51221">
    <property type="entry name" value="TTL"/>
    <property type="match status" value="1"/>
</dbReference>
<organism evidence="8 9">
    <name type="scientific">Sparus aurata</name>
    <name type="common">Gilthead sea bream</name>
    <dbReference type="NCBI Taxonomy" id="8175"/>
    <lineage>
        <taxon>Eukaryota</taxon>
        <taxon>Metazoa</taxon>
        <taxon>Chordata</taxon>
        <taxon>Craniata</taxon>
        <taxon>Vertebrata</taxon>
        <taxon>Euteleostomi</taxon>
        <taxon>Actinopterygii</taxon>
        <taxon>Neopterygii</taxon>
        <taxon>Teleostei</taxon>
        <taxon>Neoteleostei</taxon>
        <taxon>Acanthomorphata</taxon>
        <taxon>Eupercaria</taxon>
        <taxon>Spariformes</taxon>
        <taxon>Sparidae</taxon>
        <taxon>Sparus</taxon>
    </lineage>
</organism>
<dbReference type="GO" id="GO:0000226">
    <property type="term" value="P:microtubule cytoskeleton organization"/>
    <property type="evidence" value="ECO:0007669"/>
    <property type="project" value="TreeGrafter"/>
</dbReference>
<gene>
    <name evidence="8" type="primary">TTLL7</name>
    <name evidence="8" type="synonym">ttll7</name>
</gene>
<keyword evidence="6" id="KW-0175">Coiled coil</keyword>
<evidence type="ECO:0000256" key="7">
    <source>
        <dbReference type="SAM" id="MobiDB-lite"/>
    </source>
</evidence>
<evidence type="ECO:0000256" key="6">
    <source>
        <dbReference type="SAM" id="Coils"/>
    </source>
</evidence>
<keyword evidence="9" id="KW-1185">Reference proteome</keyword>
<feature type="coiled-coil region" evidence="6">
    <location>
        <begin position="335"/>
        <end position="407"/>
    </location>
</feature>
<dbReference type="PANTHER" id="PTHR12241:SF147">
    <property type="entry name" value="TUBULIN POLYGLUTAMYLASE TTLL7"/>
    <property type="match status" value="1"/>
</dbReference>
<reference evidence="8" key="1">
    <citation type="submission" date="2021-04" db="EMBL/GenBank/DDBJ databases">
        <authorList>
            <consortium name="Wellcome Sanger Institute Data Sharing"/>
        </authorList>
    </citation>
    <scope>NUCLEOTIDE SEQUENCE [LARGE SCALE GENOMIC DNA]</scope>
</reference>
<dbReference type="GeneTree" id="ENSGT00940000159078"/>
<dbReference type="SUPFAM" id="SSF56059">
    <property type="entry name" value="Glutathione synthetase ATP-binding domain-like"/>
    <property type="match status" value="1"/>
</dbReference>